<dbReference type="WBParaSite" id="ACRNAN_scaffold5580.g19971.t1">
    <property type="protein sequence ID" value="ACRNAN_scaffold5580.g19971.t1"/>
    <property type="gene ID" value="ACRNAN_scaffold5580.g19971"/>
</dbReference>
<reference evidence="3" key="1">
    <citation type="submission" date="2022-11" db="UniProtKB">
        <authorList>
            <consortium name="WormBaseParasite"/>
        </authorList>
    </citation>
    <scope>IDENTIFICATION</scope>
</reference>
<sequence>MYFLKPAIRFKPNFRGNASASSWLTNYRREKPKKNKEPPDPYTPGVTPELYKNFEDERAGLIEFEHMENKEKIHPIPSAMLSAYKHHKEPKNRWPIYHYHNKQ</sequence>
<organism evidence="2 3">
    <name type="scientific">Acrobeloides nanus</name>
    <dbReference type="NCBI Taxonomy" id="290746"/>
    <lineage>
        <taxon>Eukaryota</taxon>
        <taxon>Metazoa</taxon>
        <taxon>Ecdysozoa</taxon>
        <taxon>Nematoda</taxon>
        <taxon>Chromadorea</taxon>
        <taxon>Rhabditida</taxon>
        <taxon>Tylenchina</taxon>
        <taxon>Cephalobomorpha</taxon>
        <taxon>Cephaloboidea</taxon>
        <taxon>Cephalobidae</taxon>
        <taxon>Acrobeloides</taxon>
    </lineage>
</organism>
<evidence type="ECO:0000313" key="3">
    <source>
        <dbReference type="WBParaSite" id="ACRNAN_scaffold5580.g19971.t1"/>
    </source>
</evidence>
<evidence type="ECO:0000256" key="1">
    <source>
        <dbReference type="SAM" id="MobiDB-lite"/>
    </source>
</evidence>
<dbReference type="AlphaFoldDB" id="A0A914E448"/>
<keyword evidence="2" id="KW-1185">Reference proteome</keyword>
<accession>A0A914E448</accession>
<feature type="region of interest" description="Disordered" evidence="1">
    <location>
        <begin position="14"/>
        <end position="48"/>
    </location>
</feature>
<name>A0A914E448_9BILA</name>
<protein>
    <submittedName>
        <fullName evidence="3">Uncharacterized protein</fullName>
    </submittedName>
</protein>
<dbReference type="Proteomes" id="UP000887540">
    <property type="component" value="Unplaced"/>
</dbReference>
<proteinExistence type="predicted"/>
<feature type="compositionally biased region" description="Polar residues" evidence="1">
    <location>
        <begin position="16"/>
        <end position="25"/>
    </location>
</feature>
<evidence type="ECO:0000313" key="2">
    <source>
        <dbReference type="Proteomes" id="UP000887540"/>
    </source>
</evidence>